<keyword evidence="8" id="KW-0256">Endoplasmic reticulum</keyword>
<evidence type="ECO:0000313" key="14">
    <source>
        <dbReference type="Ensembl" id="ENSLLEP00000030056.1"/>
    </source>
</evidence>
<proteinExistence type="inferred from homology"/>
<dbReference type="Ensembl" id="ENSLLET00000031218.1">
    <property type="protein sequence ID" value="ENSLLEP00000030056.1"/>
    <property type="gene ID" value="ENSLLEG00000019051.1"/>
</dbReference>
<name>A0A8C5PZQ6_9ANUR</name>
<evidence type="ECO:0000256" key="7">
    <source>
        <dbReference type="ARBA" id="ARBA00022729"/>
    </source>
</evidence>
<keyword evidence="10 13" id="KW-0472">Membrane</keyword>
<evidence type="ECO:0000256" key="10">
    <source>
        <dbReference type="ARBA" id="ARBA00023136"/>
    </source>
</evidence>
<dbReference type="FunFam" id="3.40.50.2000:FF:000066">
    <property type="entry name" value="UDP-glucuronosyltransferase 1-1"/>
    <property type="match status" value="1"/>
</dbReference>
<reference evidence="14" key="1">
    <citation type="submission" date="2025-08" db="UniProtKB">
        <authorList>
            <consortium name="Ensembl"/>
        </authorList>
    </citation>
    <scope>IDENTIFICATION</scope>
</reference>
<dbReference type="GO" id="GO:0005789">
    <property type="term" value="C:endoplasmic reticulum membrane"/>
    <property type="evidence" value="ECO:0007669"/>
    <property type="project" value="UniProtKB-SubCell"/>
</dbReference>
<evidence type="ECO:0000256" key="5">
    <source>
        <dbReference type="ARBA" id="ARBA00022679"/>
    </source>
</evidence>
<keyword evidence="9 13" id="KW-1133">Transmembrane helix</keyword>
<keyword evidence="7" id="KW-0732">Signal</keyword>
<dbReference type="EC" id="2.4.1.17" evidence="3"/>
<evidence type="ECO:0000313" key="15">
    <source>
        <dbReference type="Proteomes" id="UP000694569"/>
    </source>
</evidence>
<reference evidence="14" key="2">
    <citation type="submission" date="2025-09" db="UniProtKB">
        <authorList>
            <consortium name="Ensembl"/>
        </authorList>
    </citation>
    <scope>IDENTIFICATION</scope>
</reference>
<evidence type="ECO:0000256" key="9">
    <source>
        <dbReference type="ARBA" id="ARBA00022989"/>
    </source>
</evidence>
<keyword evidence="15" id="KW-1185">Reference proteome</keyword>
<dbReference type="PANTHER" id="PTHR48043:SF161">
    <property type="entry name" value="UDP GLUCURONOSYLTRANSFERASE FAMILY 1 MEMBER A1"/>
    <property type="match status" value="1"/>
</dbReference>
<keyword evidence="4 12" id="KW-0328">Glycosyltransferase</keyword>
<keyword evidence="11" id="KW-0325">Glycoprotein</keyword>
<keyword evidence="6 13" id="KW-0812">Transmembrane</keyword>
<dbReference type="PANTHER" id="PTHR48043">
    <property type="entry name" value="EG:EG0003.4 PROTEIN-RELATED"/>
    <property type="match status" value="1"/>
</dbReference>
<dbReference type="Gene3D" id="3.40.50.2000">
    <property type="entry name" value="Glycogen Phosphorylase B"/>
    <property type="match status" value="2"/>
</dbReference>
<evidence type="ECO:0000256" key="6">
    <source>
        <dbReference type="ARBA" id="ARBA00022692"/>
    </source>
</evidence>
<organism evidence="14 15">
    <name type="scientific">Leptobrachium leishanense</name>
    <name type="common">Leishan spiny toad</name>
    <dbReference type="NCBI Taxonomy" id="445787"/>
    <lineage>
        <taxon>Eukaryota</taxon>
        <taxon>Metazoa</taxon>
        <taxon>Chordata</taxon>
        <taxon>Craniata</taxon>
        <taxon>Vertebrata</taxon>
        <taxon>Euteleostomi</taxon>
        <taxon>Amphibia</taxon>
        <taxon>Batrachia</taxon>
        <taxon>Anura</taxon>
        <taxon>Pelobatoidea</taxon>
        <taxon>Megophryidae</taxon>
        <taxon>Leptobrachium</taxon>
    </lineage>
</organism>
<evidence type="ECO:0000256" key="13">
    <source>
        <dbReference type="SAM" id="Phobius"/>
    </source>
</evidence>
<dbReference type="InterPro" id="IPR002213">
    <property type="entry name" value="UDP_glucos_trans"/>
</dbReference>
<evidence type="ECO:0000256" key="8">
    <source>
        <dbReference type="ARBA" id="ARBA00022824"/>
    </source>
</evidence>
<dbReference type="Pfam" id="PF00201">
    <property type="entry name" value="UDPGT"/>
    <property type="match status" value="1"/>
</dbReference>
<dbReference type="InterPro" id="IPR050271">
    <property type="entry name" value="UDP-glycosyltransferase"/>
</dbReference>
<dbReference type="InterPro" id="IPR035595">
    <property type="entry name" value="UDP_glycos_trans_CS"/>
</dbReference>
<evidence type="ECO:0000256" key="4">
    <source>
        <dbReference type="ARBA" id="ARBA00022676"/>
    </source>
</evidence>
<evidence type="ECO:0000256" key="1">
    <source>
        <dbReference type="ARBA" id="ARBA00004389"/>
    </source>
</evidence>
<accession>A0A8C5PZQ6</accession>
<dbReference type="FunFam" id="3.40.50.2000:FF:000001">
    <property type="entry name" value="UDP-glucuronosyltransferase"/>
    <property type="match status" value="1"/>
</dbReference>
<dbReference type="SUPFAM" id="SSF53756">
    <property type="entry name" value="UDP-Glycosyltransferase/glycogen phosphorylase"/>
    <property type="match status" value="1"/>
</dbReference>
<evidence type="ECO:0000256" key="12">
    <source>
        <dbReference type="RuleBase" id="RU003718"/>
    </source>
</evidence>
<dbReference type="CDD" id="cd03784">
    <property type="entry name" value="GT1_Gtf-like"/>
    <property type="match status" value="1"/>
</dbReference>
<sequence>MNGSDIKCPLACSTFYSVPEMGPGSSSSFAAGLLLLGAVILAEGEKLLVVPADGSHWLSMKPVVEKIGGHGHQVVVLSPDGSLSMTNSSLYTLKYYSVKYSSQYVKASIQKFGGSHFNRPPFPGVAITMFNLMMDVYYLFHTMCSTLLNNRELMEDLREEKFDAVLTDSFVLCGVILAEYLDVPAVNFLRGMPCSLDFSSAQCPNPLSYVPRFFSKLTDKMTFTQRLENILMWLIEHYYCAVQYAPWEQLASEFLKKEVNIVQLLSRISIWLLRYDFVFDYPKPIMPNMVFVGGINCKPKKPMDKEFEKLVNSSGEHGFVVFSFGSMISEIPTDKAMAIAKALGSIPQKVIWRYTGTVPSNLAENTHLVKWLPQNDLLAHPKARAFITHAGSHGIYEAICNAVPVVMLPLFSDQMDNAVRIESRGAGVTLNVLDMTSEDLSNALKTVIEDPSYKKNIEHLSALHLDRPIHPLDLAVYWVEFVMRHKGAPHLRPAAHELNFFQYHSLDIIGFLLLVMITTLFISLKCCCFAFRRCCGKRPRPQSKTKSKSKPE</sequence>
<keyword evidence="5 12" id="KW-0808">Transferase</keyword>
<dbReference type="Proteomes" id="UP000694569">
    <property type="component" value="Unplaced"/>
</dbReference>
<dbReference type="GO" id="GO:0015020">
    <property type="term" value="F:glucuronosyltransferase activity"/>
    <property type="evidence" value="ECO:0007669"/>
    <property type="project" value="UniProtKB-EC"/>
</dbReference>
<dbReference type="PROSITE" id="PS00375">
    <property type="entry name" value="UDPGT"/>
    <property type="match status" value="1"/>
</dbReference>
<dbReference type="GeneTree" id="ENSGT00940000159677"/>
<comment type="similarity">
    <text evidence="2 12">Belongs to the UDP-glycosyltransferase family.</text>
</comment>
<evidence type="ECO:0000256" key="2">
    <source>
        <dbReference type="ARBA" id="ARBA00009995"/>
    </source>
</evidence>
<evidence type="ECO:0000256" key="3">
    <source>
        <dbReference type="ARBA" id="ARBA00012544"/>
    </source>
</evidence>
<feature type="transmembrane region" description="Helical" evidence="13">
    <location>
        <begin position="508"/>
        <end position="531"/>
    </location>
</feature>
<dbReference type="OrthoDB" id="5835829at2759"/>
<comment type="subcellular location">
    <subcellularLocation>
        <location evidence="1">Endoplasmic reticulum membrane</location>
        <topology evidence="1">Single-pass membrane protein</topology>
    </subcellularLocation>
</comment>
<evidence type="ECO:0000256" key="11">
    <source>
        <dbReference type="ARBA" id="ARBA00023180"/>
    </source>
</evidence>
<dbReference type="AlphaFoldDB" id="A0A8C5PZQ6"/>
<protein>
    <recommendedName>
        <fullName evidence="3">glucuronosyltransferase</fullName>
        <ecNumber evidence="3">2.4.1.17</ecNumber>
    </recommendedName>
</protein>